<evidence type="ECO:0000313" key="3">
    <source>
        <dbReference type="EMBL" id="MFC6645610.1"/>
    </source>
</evidence>
<evidence type="ECO:0000256" key="1">
    <source>
        <dbReference type="ARBA" id="ARBA00005564"/>
    </source>
</evidence>
<sequence>MRTPLSRRHFLAASATLPFAMRALAINRETHWVLLGTDKGDGLYRAPWDAKTGKIGKLSLAIEGSRPTYIARHPHLPVVYTANEQDNGSLSAYLVDNTNARLTQMNKLPSEGSSPCYVSVHPSGKAIYAANYSSGSFVAYALNAEGSLDASGKVAFDCRTNGECGVPGPQKDRQEASHLHCATLSPSGHHLVVCDLGTDSLLVFTLDAKTALPHPKPHRVSNAPGSGPRHVAFHPNGRWLYVIHELDLTISCYDWNHGKPTMREDSVISTVAPGVDRKGMTACELWISPDGKFAYANNRGVDEIIVYAIDTTTAKLAEQQRFGSGGKIPRIFRFDPTHRWLVACNQSAPGTIAVFAHDPATGKVDPTPRILAANTPMDICWI</sequence>
<proteinExistence type="inferred from homology"/>
<dbReference type="InterPro" id="IPR011048">
    <property type="entry name" value="Haem_d1_sf"/>
</dbReference>
<keyword evidence="2" id="KW-0313">Glucose metabolism</keyword>
<organism evidence="3 4">
    <name type="scientific">Granulicella cerasi</name>
    <dbReference type="NCBI Taxonomy" id="741063"/>
    <lineage>
        <taxon>Bacteria</taxon>
        <taxon>Pseudomonadati</taxon>
        <taxon>Acidobacteriota</taxon>
        <taxon>Terriglobia</taxon>
        <taxon>Terriglobales</taxon>
        <taxon>Acidobacteriaceae</taxon>
        <taxon>Granulicella</taxon>
    </lineage>
</organism>
<evidence type="ECO:0000313" key="4">
    <source>
        <dbReference type="Proteomes" id="UP001596391"/>
    </source>
</evidence>
<dbReference type="Gene3D" id="2.130.10.10">
    <property type="entry name" value="YVTN repeat-like/Quinoprotein amine dehydrogenase"/>
    <property type="match status" value="1"/>
</dbReference>
<dbReference type="SUPFAM" id="SSF51004">
    <property type="entry name" value="C-terminal (heme d1) domain of cytochrome cd1-nitrite reductase"/>
    <property type="match status" value="1"/>
</dbReference>
<keyword evidence="4" id="KW-1185">Reference proteome</keyword>
<dbReference type="PANTHER" id="PTHR30344:SF1">
    <property type="entry name" value="6-PHOSPHOGLUCONOLACTONASE"/>
    <property type="match status" value="1"/>
</dbReference>
<gene>
    <name evidence="3" type="ORF">ACFQBQ_08445</name>
</gene>
<comment type="similarity">
    <text evidence="1">Belongs to the cycloisomerase 2 family.</text>
</comment>
<evidence type="ECO:0000256" key="2">
    <source>
        <dbReference type="ARBA" id="ARBA00022526"/>
    </source>
</evidence>
<dbReference type="Proteomes" id="UP001596391">
    <property type="component" value="Unassembled WGS sequence"/>
</dbReference>
<name>A0ABW1Z7V2_9BACT</name>
<dbReference type="InterPro" id="IPR015943">
    <property type="entry name" value="WD40/YVTN_repeat-like_dom_sf"/>
</dbReference>
<dbReference type="EMBL" id="JBHSWI010000001">
    <property type="protein sequence ID" value="MFC6645610.1"/>
    <property type="molecule type" value="Genomic_DNA"/>
</dbReference>
<dbReference type="RefSeq" id="WP_263371969.1">
    <property type="nucleotide sequence ID" value="NZ_JAGSYD010000003.1"/>
</dbReference>
<dbReference type="PANTHER" id="PTHR30344">
    <property type="entry name" value="6-PHOSPHOGLUCONOLACTONASE-RELATED"/>
    <property type="match status" value="1"/>
</dbReference>
<dbReference type="InterPro" id="IPR019405">
    <property type="entry name" value="Lactonase_7-beta_prop"/>
</dbReference>
<dbReference type="Pfam" id="PF10282">
    <property type="entry name" value="Lactonase"/>
    <property type="match status" value="1"/>
</dbReference>
<dbReference type="InterPro" id="IPR050282">
    <property type="entry name" value="Cycloisomerase_2"/>
</dbReference>
<accession>A0ABW1Z7V2</accession>
<keyword evidence="2" id="KW-0119">Carbohydrate metabolism</keyword>
<protein>
    <submittedName>
        <fullName evidence="3">Lactonase family protein</fullName>
    </submittedName>
</protein>
<reference evidence="4" key="1">
    <citation type="journal article" date="2019" name="Int. J. Syst. Evol. Microbiol.">
        <title>The Global Catalogue of Microorganisms (GCM) 10K type strain sequencing project: providing services to taxonomists for standard genome sequencing and annotation.</title>
        <authorList>
            <consortium name="The Broad Institute Genomics Platform"/>
            <consortium name="The Broad Institute Genome Sequencing Center for Infectious Disease"/>
            <person name="Wu L."/>
            <person name="Ma J."/>
        </authorList>
    </citation>
    <scope>NUCLEOTIDE SEQUENCE [LARGE SCALE GENOMIC DNA]</scope>
    <source>
        <strain evidence="4">CGMCC 1.16026</strain>
    </source>
</reference>
<comment type="caution">
    <text evidence="3">The sequence shown here is derived from an EMBL/GenBank/DDBJ whole genome shotgun (WGS) entry which is preliminary data.</text>
</comment>